<protein>
    <submittedName>
        <fullName evidence="2">Uncharacterized protein</fullName>
    </submittedName>
</protein>
<evidence type="ECO:0000256" key="1">
    <source>
        <dbReference type="SAM" id="MobiDB-lite"/>
    </source>
</evidence>
<dbReference type="OrthoDB" id="2933464at2759"/>
<organism evidence="2 3">
    <name type="scientific">Arthroderma otae (strain ATCC MYA-4605 / CBS 113480)</name>
    <name type="common">Microsporum canis</name>
    <dbReference type="NCBI Taxonomy" id="554155"/>
    <lineage>
        <taxon>Eukaryota</taxon>
        <taxon>Fungi</taxon>
        <taxon>Dikarya</taxon>
        <taxon>Ascomycota</taxon>
        <taxon>Pezizomycotina</taxon>
        <taxon>Eurotiomycetes</taxon>
        <taxon>Eurotiomycetidae</taxon>
        <taxon>Onygenales</taxon>
        <taxon>Arthrodermataceae</taxon>
        <taxon>Microsporum</taxon>
    </lineage>
</organism>
<gene>
    <name evidence="2" type="ORF">MCYG_04318</name>
</gene>
<dbReference type="OMA" id="SHRVWAQ"/>
<accession>C5FPI3</accession>
<reference evidence="3" key="1">
    <citation type="journal article" date="2012" name="MBio">
        <title>Comparative genome analysis of Trichophyton rubrum and related dermatophytes reveals candidate genes involved in infection.</title>
        <authorList>
            <person name="Martinez D.A."/>
            <person name="Oliver B.G."/>
            <person name="Graeser Y."/>
            <person name="Goldberg J.M."/>
            <person name="Li W."/>
            <person name="Martinez-Rossi N.M."/>
            <person name="Monod M."/>
            <person name="Shelest E."/>
            <person name="Barton R.C."/>
            <person name="Birch E."/>
            <person name="Brakhage A.A."/>
            <person name="Chen Z."/>
            <person name="Gurr S.J."/>
            <person name="Heiman D."/>
            <person name="Heitman J."/>
            <person name="Kosti I."/>
            <person name="Rossi A."/>
            <person name="Saif S."/>
            <person name="Samalova M."/>
            <person name="Saunders C.W."/>
            <person name="Shea T."/>
            <person name="Summerbell R.C."/>
            <person name="Xu J."/>
            <person name="Young S."/>
            <person name="Zeng Q."/>
            <person name="Birren B.W."/>
            <person name="Cuomo C.A."/>
            <person name="White T.C."/>
        </authorList>
    </citation>
    <scope>NUCLEOTIDE SEQUENCE [LARGE SCALE GENOMIC DNA]</scope>
    <source>
        <strain evidence="3">ATCC MYA-4605 / CBS 113480</strain>
    </source>
</reference>
<name>C5FPI3_ARTOC</name>
<evidence type="ECO:0000313" key="2">
    <source>
        <dbReference type="EMBL" id="EEQ31499.1"/>
    </source>
</evidence>
<dbReference type="AlphaFoldDB" id="C5FPI3"/>
<keyword evidence="3" id="KW-1185">Reference proteome</keyword>
<feature type="compositionally biased region" description="Polar residues" evidence="1">
    <location>
        <begin position="38"/>
        <end position="48"/>
    </location>
</feature>
<dbReference type="VEuPathDB" id="FungiDB:MCYG_04318"/>
<dbReference type="HOGENOM" id="CLU_125044_0_0_1"/>
<dbReference type="GeneID" id="9225988"/>
<evidence type="ECO:0000313" key="3">
    <source>
        <dbReference type="Proteomes" id="UP000002035"/>
    </source>
</evidence>
<dbReference type="RefSeq" id="XP_002846581.1">
    <property type="nucleotide sequence ID" value="XM_002846535.1"/>
</dbReference>
<feature type="region of interest" description="Disordered" evidence="1">
    <location>
        <begin position="26"/>
        <end position="48"/>
    </location>
</feature>
<dbReference type="EMBL" id="DS995704">
    <property type="protein sequence ID" value="EEQ31499.1"/>
    <property type="molecule type" value="Genomic_DNA"/>
</dbReference>
<sequence length="130" mass="14423">MSRPILKGVDLLQSWFSTAPSRATRLVKGEGTPGTRAGPTQTVPNDTNIGVRLDNAEKITKDGQHYKRYKLQPNKNAANVTLKELANKNSHQVLAEADMSLDESIPSLTRFASFFDALRQNVENRWKGGE</sequence>
<dbReference type="Proteomes" id="UP000002035">
    <property type="component" value="Unassembled WGS sequence"/>
</dbReference>
<proteinExistence type="predicted"/>